<dbReference type="InterPro" id="IPR035965">
    <property type="entry name" value="PAS-like_dom_sf"/>
</dbReference>
<organism evidence="15">
    <name type="scientific">Diabrotica virgifera virgifera</name>
    <name type="common">western corn rootworm</name>
    <dbReference type="NCBI Taxonomy" id="50390"/>
    <lineage>
        <taxon>Eukaryota</taxon>
        <taxon>Metazoa</taxon>
        <taxon>Ecdysozoa</taxon>
        <taxon>Arthropoda</taxon>
        <taxon>Hexapoda</taxon>
        <taxon>Insecta</taxon>
        <taxon>Pterygota</taxon>
        <taxon>Neoptera</taxon>
        <taxon>Endopterygota</taxon>
        <taxon>Coleoptera</taxon>
        <taxon>Polyphaga</taxon>
        <taxon>Cucujiformia</taxon>
        <taxon>Chrysomeloidea</taxon>
        <taxon>Chrysomelidae</taxon>
        <taxon>Galerucinae</taxon>
        <taxon>Diabroticina</taxon>
        <taxon>Diabroticites</taxon>
        <taxon>Diabrotica</taxon>
    </lineage>
</organism>
<dbReference type="GO" id="GO:0000981">
    <property type="term" value="F:DNA-binding transcription factor activity, RNA polymerase II-specific"/>
    <property type="evidence" value="ECO:0007669"/>
    <property type="project" value="TreeGrafter"/>
</dbReference>
<reference evidence="15" key="1">
    <citation type="submission" date="2025-04" db="UniProtKB">
        <authorList>
            <consortium name="RefSeq"/>
        </authorList>
    </citation>
    <scope>IDENTIFICATION</scope>
    <source>
        <tissue evidence="15">Whole insect</tissue>
    </source>
</reference>
<dbReference type="Pfam" id="PF23171">
    <property type="entry name" value="bHLH_HIF1A"/>
    <property type="match status" value="1"/>
</dbReference>
<evidence type="ECO:0000256" key="2">
    <source>
        <dbReference type="ARBA" id="ARBA00022737"/>
    </source>
</evidence>
<dbReference type="RefSeq" id="XP_028155586.1">
    <property type="nucleotide sequence ID" value="XM_028299785.1"/>
</dbReference>
<feature type="domain" description="BHLH" evidence="12">
    <location>
        <begin position="130"/>
        <end position="183"/>
    </location>
</feature>
<evidence type="ECO:0000256" key="5">
    <source>
        <dbReference type="ARBA" id="ARBA00023125"/>
    </source>
</evidence>
<dbReference type="Pfam" id="PF08447">
    <property type="entry name" value="PAS_3"/>
    <property type="match status" value="1"/>
</dbReference>
<dbReference type="GO" id="GO:0046983">
    <property type="term" value="F:protein dimerization activity"/>
    <property type="evidence" value="ECO:0007669"/>
    <property type="project" value="InterPro"/>
</dbReference>
<dbReference type="PROSITE" id="PS50112">
    <property type="entry name" value="PAS"/>
    <property type="match status" value="2"/>
</dbReference>
<dbReference type="Pfam" id="PF00989">
    <property type="entry name" value="PAS"/>
    <property type="match status" value="1"/>
</dbReference>
<dbReference type="FunFam" id="3.30.450.20:FF:000015">
    <property type="entry name" value="Hypoxia-inducible factor 1-alpha isoform 1"/>
    <property type="match status" value="1"/>
</dbReference>
<keyword evidence="8" id="KW-0539">Nucleus</keyword>
<dbReference type="InParanoid" id="A0A6P7H0S4"/>
<sequence length="937" mass="105430">MVPNAFNSPHVSRNMEQLGENCSSTSLVAQNNVINMAPNAFVSPHVPCNMEQIGENGFVPDCSSTSLVAQNNVASKTKLDGLLAKLGVPCQVEESEYDYGQCFGYYDKGRYNVCQFVEFGDIEDFMNNEKRKEKSRNAARCRRSKETELYLDLASSLPFSSEQISQLDKASVMRLAISYLKIRNMMTAVPDFITSNETKSQEDSMAFLKSLDGYVMILSDEGDFVYLSDNVHEYLGINQIDLMGQNIFEYSHPCDHEEIKEILSGKTSEDENPKKSLFIRMKCTLTNKGRSVTLKSAVYKVIHCTGHVVKYKSLANKDDEESTETKTCFVAVNQPIPHPSNIESPLPKQTFLTKHSMDMKITHADDEFMKEVLGYDSEDLLGKSAYDFHHTMDIDSIISSYKCLFSKGQCQTQQYRFLAKNGGYVWLVTQATLIHDKNQKPQSVVCVNHVISGLECEDQFYSSLQLSTVKSEINNNNCQLTTKSVVPEIVITNDKVKPDNEDEVTKKIDVKERISNTRKLFGNLKEVERPRSATSKLFGPRTKDMSRGFLTFSDEEPGLTMLKDEPEDLTHLAPVAGDVCVPLEDHIFLPDMLDDILLKDNFGPLLTEEPSDPFIAYRDFQDTSPQLLSPNLSKHSDCSLPSLNSPCDSLIDDDHTSSFMNLHMDEDIELLKPPYIPMNITDDLPMLVSNDLMWSTSDKKTQHSESNSSLAQLLSNSLNKRQLKQSDHGGGILCKQEVDDVYNIKNIRKSWNDQNNMSPKSTAINKLDRTQSTKRSNCTIYDHVSKKTRNEPKEKMSSELLQQLISNNHNRGRQRDKNNWLLKNGSQKAACISQPSDSVLMNLLGTSMTNSNTERLLDPRSNSGQEPMSIDQNQDQELSKRSQLIRNSLSLLDPEGTSLASLMDLTQQDFDVNAPVCNNLLQGTDLLTALDINLATI</sequence>
<comment type="subcellular location">
    <subcellularLocation>
        <location evidence="1">Nucleus</location>
    </subcellularLocation>
</comment>
<evidence type="ECO:0000256" key="4">
    <source>
        <dbReference type="ARBA" id="ARBA00023015"/>
    </source>
</evidence>
<keyword evidence="14" id="KW-1185">Reference proteome</keyword>
<feature type="region of interest" description="Disordered" evidence="10">
    <location>
        <begin position="850"/>
        <end position="880"/>
    </location>
</feature>
<keyword evidence="2" id="KW-0677">Repeat</keyword>
<keyword evidence="7" id="KW-0804">Transcription</keyword>
<evidence type="ECO:0000256" key="7">
    <source>
        <dbReference type="ARBA" id="ARBA00023163"/>
    </source>
</evidence>
<dbReference type="Proteomes" id="UP001652700">
    <property type="component" value="Unplaced"/>
</dbReference>
<name>A0A6P7H0S4_DIAVI</name>
<dbReference type="Gene3D" id="3.30.450.20">
    <property type="entry name" value="PAS domain"/>
    <property type="match status" value="2"/>
</dbReference>
<dbReference type="GO" id="GO:0005634">
    <property type="term" value="C:nucleus"/>
    <property type="evidence" value="ECO:0007669"/>
    <property type="project" value="UniProtKB-SubCell"/>
</dbReference>
<evidence type="ECO:0000313" key="13">
    <source>
        <dbReference type="EnsemblMetazoa" id="XP_028155586.1"/>
    </source>
</evidence>
<dbReference type="GO" id="GO:0045944">
    <property type="term" value="P:positive regulation of transcription by RNA polymerase II"/>
    <property type="evidence" value="ECO:0007669"/>
    <property type="project" value="UniProtKB-ARBA"/>
</dbReference>
<keyword evidence="3" id="KW-0832">Ubl conjugation</keyword>
<evidence type="ECO:0000256" key="8">
    <source>
        <dbReference type="ARBA" id="ARBA00023242"/>
    </source>
</evidence>
<protein>
    <submittedName>
        <fullName evidence="15">Hypoxia-inducible factor 1-alpha-like isoform X1</fullName>
    </submittedName>
</protein>
<dbReference type="PANTHER" id="PTHR23043:SF17">
    <property type="entry name" value="PROTEIN SIMILAR"/>
    <property type="match status" value="1"/>
</dbReference>
<feature type="domain" description="PAS" evidence="11">
    <location>
        <begin position="366"/>
        <end position="408"/>
    </location>
</feature>
<keyword evidence="5" id="KW-0238">DNA-binding</keyword>
<keyword evidence="9" id="KW-0379">Hydroxylation</keyword>
<dbReference type="EnsemblMetazoa" id="XM_028299785.2">
    <property type="protein sequence ID" value="XP_028155586.1"/>
    <property type="gene ID" value="LOC114349416"/>
</dbReference>
<dbReference type="SMART" id="SM00091">
    <property type="entry name" value="PAS"/>
    <property type="match status" value="2"/>
</dbReference>
<dbReference type="AlphaFoldDB" id="A0A6P7H0S4"/>
<evidence type="ECO:0000256" key="3">
    <source>
        <dbReference type="ARBA" id="ARBA00022843"/>
    </source>
</evidence>
<dbReference type="GO" id="GO:0005667">
    <property type="term" value="C:transcription regulator complex"/>
    <property type="evidence" value="ECO:0007669"/>
    <property type="project" value="InterPro"/>
</dbReference>
<feature type="domain" description="PAS" evidence="11">
    <location>
        <begin position="200"/>
        <end position="270"/>
    </location>
</feature>
<evidence type="ECO:0000256" key="10">
    <source>
        <dbReference type="SAM" id="MobiDB-lite"/>
    </source>
</evidence>
<dbReference type="InterPro" id="IPR013655">
    <property type="entry name" value="PAS_fold_3"/>
</dbReference>
<dbReference type="GO" id="GO:0005737">
    <property type="term" value="C:cytoplasm"/>
    <property type="evidence" value="ECO:0007669"/>
    <property type="project" value="InterPro"/>
</dbReference>
<evidence type="ECO:0000259" key="12">
    <source>
        <dbReference type="PROSITE" id="PS50888"/>
    </source>
</evidence>
<gene>
    <name evidence="15" type="primary">LOC114349416</name>
</gene>
<dbReference type="KEGG" id="dvv:114349416"/>
<dbReference type="SUPFAM" id="SSF47459">
    <property type="entry name" value="HLH, helix-loop-helix DNA-binding domain"/>
    <property type="match status" value="1"/>
</dbReference>
<evidence type="ECO:0000313" key="15">
    <source>
        <dbReference type="RefSeq" id="XP_028155586.1"/>
    </source>
</evidence>
<dbReference type="InterPro" id="IPR000014">
    <property type="entry name" value="PAS"/>
</dbReference>
<evidence type="ECO:0000256" key="6">
    <source>
        <dbReference type="ARBA" id="ARBA00023159"/>
    </source>
</evidence>
<dbReference type="Gene3D" id="4.10.280.10">
    <property type="entry name" value="Helix-loop-helix DNA-binding domain"/>
    <property type="match status" value="1"/>
</dbReference>
<dbReference type="InterPro" id="IPR001067">
    <property type="entry name" value="Nuc_translocat"/>
</dbReference>
<dbReference type="PRINTS" id="PR00785">
    <property type="entry name" value="NCTRNSLOCATR"/>
</dbReference>
<dbReference type="InterPro" id="IPR036638">
    <property type="entry name" value="HLH_DNA-bd_sf"/>
</dbReference>
<dbReference type="InterPro" id="IPR001610">
    <property type="entry name" value="PAC"/>
</dbReference>
<dbReference type="InterPro" id="IPR013767">
    <property type="entry name" value="PAS_fold"/>
</dbReference>
<dbReference type="CDD" id="cd11433">
    <property type="entry name" value="bHLH-PAS_HIF"/>
    <property type="match status" value="1"/>
</dbReference>
<evidence type="ECO:0000256" key="9">
    <source>
        <dbReference type="ARBA" id="ARBA00023278"/>
    </source>
</evidence>
<dbReference type="GO" id="GO:0000977">
    <property type="term" value="F:RNA polymerase II transcription regulatory region sequence-specific DNA binding"/>
    <property type="evidence" value="ECO:0007669"/>
    <property type="project" value="TreeGrafter"/>
</dbReference>
<evidence type="ECO:0000259" key="11">
    <source>
        <dbReference type="PROSITE" id="PS50112"/>
    </source>
</evidence>
<evidence type="ECO:0000256" key="1">
    <source>
        <dbReference type="ARBA" id="ARBA00004123"/>
    </source>
</evidence>
<dbReference type="FunCoup" id="A0A6P7H0S4">
    <property type="interactions" value="290"/>
</dbReference>
<dbReference type="PROSITE" id="PS50888">
    <property type="entry name" value="BHLH"/>
    <property type="match status" value="1"/>
</dbReference>
<dbReference type="GO" id="GO:0071456">
    <property type="term" value="P:cellular response to hypoxia"/>
    <property type="evidence" value="ECO:0007669"/>
    <property type="project" value="TreeGrafter"/>
</dbReference>
<dbReference type="InterPro" id="IPR011598">
    <property type="entry name" value="bHLH_dom"/>
</dbReference>
<dbReference type="PANTHER" id="PTHR23043">
    <property type="entry name" value="HYPOXIA-INDUCIBLE FACTOR 1 ALPHA"/>
    <property type="match status" value="1"/>
</dbReference>
<accession>A0A6P7H0S4</accession>
<dbReference type="OrthoDB" id="6021714at2759"/>
<dbReference type="GeneID" id="114349416"/>
<proteinExistence type="predicted"/>
<keyword evidence="6" id="KW-0010">Activator</keyword>
<evidence type="ECO:0000313" key="14">
    <source>
        <dbReference type="Proteomes" id="UP001652700"/>
    </source>
</evidence>
<reference evidence="13" key="2">
    <citation type="submission" date="2025-05" db="UniProtKB">
        <authorList>
            <consortium name="EnsemblMetazoa"/>
        </authorList>
    </citation>
    <scope>IDENTIFICATION</scope>
</reference>
<dbReference type="SMART" id="SM00353">
    <property type="entry name" value="HLH"/>
    <property type="match status" value="1"/>
</dbReference>
<dbReference type="SUPFAM" id="SSF55785">
    <property type="entry name" value="PYP-like sensor domain (PAS domain)"/>
    <property type="match status" value="2"/>
</dbReference>
<dbReference type="CDD" id="cd00130">
    <property type="entry name" value="PAS"/>
    <property type="match status" value="2"/>
</dbReference>
<keyword evidence="4" id="KW-0805">Transcription regulation</keyword>
<dbReference type="NCBIfam" id="TIGR00229">
    <property type="entry name" value="sensory_box"/>
    <property type="match status" value="1"/>
</dbReference>
<dbReference type="SMART" id="SM00086">
    <property type="entry name" value="PAC"/>
    <property type="match status" value="1"/>
</dbReference>